<reference evidence="2" key="1">
    <citation type="submission" date="2023-06" db="EMBL/GenBank/DDBJ databases">
        <title>Genome sequence of Nocardioides sp. SOB44.</title>
        <authorList>
            <person name="Zhang G."/>
        </authorList>
    </citation>
    <scope>NUCLEOTIDE SEQUENCE</scope>
    <source>
        <strain evidence="2">SOB44</strain>
    </source>
</reference>
<dbReference type="Gene3D" id="3.90.1720.10">
    <property type="entry name" value="endopeptidase domain like (from Nostoc punctiforme)"/>
    <property type="match status" value="1"/>
</dbReference>
<dbReference type="Pfam" id="PF05257">
    <property type="entry name" value="CHAP"/>
    <property type="match status" value="1"/>
</dbReference>
<sequence length="549" mass="58113">MMTRDAVRAGARRPAGRLVGLLVSLAVGLVVLPAVPAQGYSTYLCTGYVSCQEKGYSHAGYRTAGQQMWWRMYAGHNCTNYVAYRLVQNGMSPERPWSGSGNATNWGYAMSHLVDDVPVVGSVAWWKANVPGAGSAGHLAYVEQVISPTEIIVSEDVWGGDFHWRRITTSGTGWPSGFIHFRDQQVEAEEAPVITGDVAVGETLQATTGSWRPAGTTRLQWYAGNTPVPGADQPTFTPTAAQRRTRLSVSVVATKKGYADGTATSSRTRKVKPGTLTTLSAPAVAGTAQVDQVLTATRGSYEPRPEQTSLQWYADGTPVPGATTARLRLTPELVGADVEVREAAVLDGYRTSTAAVTGGRVAPGVLSVTEPFTLAGKARLGKTLEVGRGTFTPADAEVTYTWRRDGEAVSGPAVGAGGRRYSLGEGDVGSTLELLVEVERPGYETHTALLGTGGPVTTRSTMLVEATGATRKVVADVSVSAPGVAEPGPGGTVRLLVGQREKVAELVDGTAQLRLGRLDPGTHRVRVLYDGTDVVRRSRQVLRVTVPGK</sequence>
<accession>A0ABT8TLG0</accession>
<gene>
    <name evidence="2" type="ORF">QWJ41_03600</name>
</gene>
<protein>
    <recommendedName>
        <fullName evidence="1">Peptidase C51 domain-containing protein</fullName>
    </recommendedName>
</protein>
<dbReference type="Gene3D" id="2.60.40.2700">
    <property type="match status" value="3"/>
</dbReference>
<evidence type="ECO:0000313" key="3">
    <source>
        <dbReference type="Proteomes" id="UP001168363"/>
    </source>
</evidence>
<dbReference type="InterPro" id="IPR007921">
    <property type="entry name" value="CHAP_dom"/>
</dbReference>
<name>A0ABT8TLG0_9ACTN</name>
<dbReference type="EMBL" id="JAULSC010000002">
    <property type="protein sequence ID" value="MDO3394791.1"/>
    <property type="molecule type" value="Genomic_DNA"/>
</dbReference>
<evidence type="ECO:0000313" key="2">
    <source>
        <dbReference type="EMBL" id="MDO3394791.1"/>
    </source>
</evidence>
<evidence type="ECO:0000259" key="1">
    <source>
        <dbReference type="PROSITE" id="PS50911"/>
    </source>
</evidence>
<feature type="domain" description="Peptidase C51" evidence="1">
    <location>
        <begin position="53"/>
        <end position="180"/>
    </location>
</feature>
<dbReference type="RefSeq" id="WP_302705800.1">
    <property type="nucleotide sequence ID" value="NZ_JAULSC010000002.1"/>
</dbReference>
<comment type="caution">
    <text evidence="2">The sequence shown here is derived from an EMBL/GenBank/DDBJ whole genome shotgun (WGS) entry which is preliminary data.</text>
</comment>
<proteinExistence type="predicted"/>
<dbReference type="SUPFAM" id="SSF54001">
    <property type="entry name" value="Cysteine proteinases"/>
    <property type="match status" value="1"/>
</dbReference>
<dbReference type="InterPro" id="IPR038765">
    <property type="entry name" value="Papain-like_cys_pep_sf"/>
</dbReference>
<dbReference type="Proteomes" id="UP001168363">
    <property type="component" value="Unassembled WGS sequence"/>
</dbReference>
<organism evidence="2 3">
    <name type="scientific">Nocardioides cremeus</name>
    <dbReference type="NCBI Taxonomy" id="3058044"/>
    <lineage>
        <taxon>Bacteria</taxon>
        <taxon>Bacillati</taxon>
        <taxon>Actinomycetota</taxon>
        <taxon>Actinomycetes</taxon>
        <taxon>Propionibacteriales</taxon>
        <taxon>Nocardioidaceae</taxon>
        <taxon>Nocardioides</taxon>
    </lineage>
</organism>
<dbReference type="PROSITE" id="PS50911">
    <property type="entry name" value="CHAP"/>
    <property type="match status" value="1"/>
</dbReference>
<keyword evidence="3" id="KW-1185">Reference proteome</keyword>